<evidence type="ECO:0000256" key="2">
    <source>
        <dbReference type="SAM" id="Phobius"/>
    </source>
</evidence>
<keyword evidence="2" id="KW-1133">Transmembrane helix</keyword>
<keyword evidence="4" id="KW-1185">Reference proteome</keyword>
<evidence type="ECO:0000256" key="1">
    <source>
        <dbReference type="SAM" id="MobiDB-lite"/>
    </source>
</evidence>
<feature type="region of interest" description="Disordered" evidence="1">
    <location>
        <begin position="668"/>
        <end position="719"/>
    </location>
</feature>
<keyword evidence="2" id="KW-0472">Membrane</keyword>
<dbReference type="RefSeq" id="WP_139107629.1">
    <property type="nucleotide sequence ID" value="NZ_MAQA01000003.1"/>
</dbReference>
<feature type="transmembrane region" description="Helical" evidence="2">
    <location>
        <begin position="20"/>
        <end position="42"/>
    </location>
</feature>
<name>A0ABX2Y9A3_9CELL</name>
<feature type="transmembrane region" description="Helical" evidence="2">
    <location>
        <begin position="530"/>
        <end position="549"/>
    </location>
</feature>
<evidence type="ECO:0000313" key="4">
    <source>
        <dbReference type="Proteomes" id="UP000093412"/>
    </source>
</evidence>
<feature type="transmembrane region" description="Helical" evidence="2">
    <location>
        <begin position="847"/>
        <end position="870"/>
    </location>
</feature>
<protein>
    <submittedName>
        <fullName evidence="3">Uncharacterized protein</fullName>
    </submittedName>
</protein>
<accession>A0ABX2Y9A3</accession>
<feature type="transmembrane region" description="Helical" evidence="2">
    <location>
        <begin position="502"/>
        <end position="524"/>
    </location>
</feature>
<comment type="caution">
    <text evidence="3">The sequence shown here is derived from an EMBL/GenBank/DDBJ whole genome shotgun (WGS) entry which is preliminary data.</text>
</comment>
<feature type="transmembrane region" description="Helical" evidence="2">
    <location>
        <begin position="561"/>
        <end position="581"/>
    </location>
</feature>
<gene>
    <name evidence="3" type="ORF">OERS_03890</name>
</gene>
<dbReference type="EMBL" id="MAQA01000003">
    <property type="protein sequence ID" value="OCI32797.1"/>
    <property type="molecule type" value="Genomic_DNA"/>
</dbReference>
<feature type="region of interest" description="Disordered" evidence="1">
    <location>
        <begin position="934"/>
        <end position="977"/>
    </location>
</feature>
<feature type="compositionally biased region" description="Basic and acidic residues" evidence="1">
    <location>
        <begin position="948"/>
        <end position="977"/>
    </location>
</feature>
<organism evidence="3 4">
    <name type="scientific">Oerskovia enterophila</name>
    <dbReference type="NCBI Taxonomy" id="43678"/>
    <lineage>
        <taxon>Bacteria</taxon>
        <taxon>Bacillati</taxon>
        <taxon>Actinomycetota</taxon>
        <taxon>Actinomycetes</taxon>
        <taxon>Micrococcales</taxon>
        <taxon>Cellulomonadaceae</taxon>
        <taxon>Oerskovia</taxon>
    </lineage>
</organism>
<reference evidence="3 4" key="1">
    <citation type="submission" date="2016-06" db="EMBL/GenBank/DDBJ databases">
        <title>Genome sequence of Oerskovia enterophila DSM 43852.</title>
        <authorList>
            <person name="Poehlein A."/>
            <person name="Jag V."/>
            <person name="Bengelsdorf F.R."/>
            <person name="Daniel R."/>
            <person name="Duerre P."/>
        </authorList>
    </citation>
    <scope>NUCLEOTIDE SEQUENCE [LARGE SCALE GENOMIC DNA]</scope>
    <source>
        <strain evidence="3 4">DSM 43852</strain>
    </source>
</reference>
<dbReference type="Proteomes" id="UP000093412">
    <property type="component" value="Unassembled WGS sequence"/>
</dbReference>
<feature type="transmembrane region" description="Helical" evidence="2">
    <location>
        <begin position="601"/>
        <end position="619"/>
    </location>
</feature>
<keyword evidence="2" id="KW-0812">Transmembrane</keyword>
<feature type="compositionally biased region" description="Gly residues" evidence="1">
    <location>
        <begin position="669"/>
        <end position="685"/>
    </location>
</feature>
<proteinExistence type="predicted"/>
<evidence type="ECO:0000313" key="3">
    <source>
        <dbReference type="EMBL" id="OCI32797.1"/>
    </source>
</evidence>
<sequence length="977" mass="100385">MTSPATGTAGRDRTLDAAPWITRVVWTVLSALALMLAVSVLASAAQASTLPATSTATSTTAATRVSAAASTGTSSASLAQGLSQASNRDLCLGSSGSDIGDSSCLPLNRWADATTIFHHRLGSKVWDDAMQKVQRDGVQSLLSSIGTFEWQLAANVSDDAVGFDLLQSAGFTIDQQFATVGDALVGNGEASVVGVIIVASIVATLVRGATSGGRSVGKLLKSLVTLGVLGVMITGATQSTASPDGFKPGLFSPGWFITTANNTVALIADGPTRAIVVPKYTNPLSGDTTHVTCADYVSALNARAKSTTSSNSSSTPLVISQMWVNSGLQSWAKSQYGASNDYGQYVYCHQLELNSQIGAGPQTGVFSEGTNGKAGQNQKSIAFNPTGNVETDNTLIAWGACHLKKEGLSAMDGTKATSWDVDANWSQTKRDGDPGKKGGAINPEMCATWWSDPGFDSNSSALEYENGNQIAEATSGNDTADVRDYLLTLQGRYVGSGMVASFAYVISGAGVLLSFGLVSLALMIGKIAQVVMMLGLAFVMVMSLWVGKADDAKVAKYVRSILGTTIFVAGASLLLAILTLMTDVIVNAGVSMMGSSSLMGVIWTGVAPLIAMGVIAMVFKSAGAPSPFKLGSALAFGAAAGGVGGVVASRLSGAGDRARTGAKAMAGRAAGGRGYGSGAHAGSGRGRSDGVGANPLGAASGGAAGAPGARRGKFGGSQADIDMAKGRRSAALGALGDLGVVTGHDVREAQRDRMALPAEERREADRAGLSQTKEIRRQIKTDRALRNDKIAEANGWKGARPEGASAPRLMSRDWASRQQALDKGKALAKVQDTMDGVRRDPARTARLGLKVAGLAALIAATGGVAAPILAGAAVVRGVRGGAVARTARSARGRVSAGINPASREEYMSAVYTMHNRAVSDRTPGLDDRAQEQARTAVAGPGAGPMTDKQSREAEALKTKIVNDERREASRDAAKKWI</sequence>